<dbReference type="EMBL" id="CAEZSR010000034">
    <property type="protein sequence ID" value="CAB4553227.1"/>
    <property type="molecule type" value="Genomic_DNA"/>
</dbReference>
<accession>A0A6J6CPL3</accession>
<dbReference type="InterPro" id="IPR000674">
    <property type="entry name" value="Ald_Oxase/Xan_DH_a/b"/>
</dbReference>
<dbReference type="InterPro" id="IPR016208">
    <property type="entry name" value="Ald_Oxase/xanthine_DH-like"/>
</dbReference>
<dbReference type="Pfam" id="PF20256">
    <property type="entry name" value="MoCoBD_2"/>
    <property type="match status" value="1"/>
</dbReference>
<dbReference type="PANTHER" id="PTHR11908:SF132">
    <property type="entry name" value="ALDEHYDE OXIDASE 1-RELATED"/>
    <property type="match status" value="1"/>
</dbReference>
<proteinExistence type="predicted"/>
<dbReference type="Pfam" id="PF01315">
    <property type="entry name" value="Ald_Xan_dh_C"/>
    <property type="match status" value="1"/>
</dbReference>
<evidence type="ECO:0000256" key="2">
    <source>
        <dbReference type="ARBA" id="ARBA00023002"/>
    </source>
</evidence>
<dbReference type="SMART" id="SM01008">
    <property type="entry name" value="Ald_Xan_dh_C"/>
    <property type="match status" value="1"/>
</dbReference>
<dbReference type="PANTHER" id="PTHR11908">
    <property type="entry name" value="XANTHINE DEHYDROGENASE"/>
    <property type="match status" value="1"/>
</dbReference>
<keyword evidence="1" id="KW-0500">Molybdenum</keyword>
<dbReference type="Gene3D" id="3.90.1170.50">
    <property type="entry name" value="Aldehyde oxidase/xanthine dehydrogenase, a/b hammerhead"/>
    <property type="match status" value="1"/>
</dbReference>
<feature type="domain" description="Aldehyde oxidase/xanthine dehydrogenase a/b hammerhead" evidence="3">
    <location>
        <begin position="18"/>
        <end position="126"/>
    </location>
</feature>
<dbReference type="InterPro" id="IPR036856">
    <property type="entry name" value="Ald_Oxase/Xan_DH_a/b_sf"/>
</dbReference>
<evidence type="ECO:0000259" key="3">
    <source>
        <dbReference type="SMART" id="SM01008"/>
    </source>
</evidence>
<dbReference type="SUPFAM" id="SSF54665">
    <property type="entry name" value="CO dehydrogenase molybdoprotein N-domain-like"/>
    <property type="match status" value="1"/>
</dbReference>
<organism evidence="4">
    <name type="scientific">freshwater metagenome</name>
    <dbReference type="NCBI Taxonomy" id="449393"/>
    <lineage>
        <taxon>unclassified sequences</taxon>
        <taxon>metagenomes</taxon>
        <taxon>ecological metagenomes</taxon>
    </lineage>
</organism>
<reference evidence="4" key="1">
    <citation type="submission" date="2020-05" db="EMBL/GenBank/DDBJ databases">
        <authorList>
            <person name="Chiriac C."/>
            <person name="Salcher M."/>
            <person name="Ghai R."/>
            <person name="Kavagutti S V."/>
        </authorList>
    </citation>
    <scope>NUCLEOTIDE SEQUENCE</scope>
</reference>
<evidence type="ECO:0000313" key="4">
    <source>
        <dbReference type="EMBL" id="CAB4553227.1"/>
    </source>
</evidence>
<dbReference type="AlphaFoldDB" id="A0A6J6CPL3"/>
<evidence type="ECO:0000256" key="1">
    <source>
        <dbReference type="ARBA" id="ARBA00022505"/>
    </source>
</evidence>
<dbReference type="SUPFAM" id="SSF56003">
    <property type="entry name" value="Molybdenum cofactor-binding domain"/>
    <property type="match status" value="1"/>
</dbReference>
<dbReference type="InterPro" id="IPR037165">
    <property type="entry name" value="AldOxase/xan_DH_Mopterin-bd_sf"/>
</dbReference>
<dbReference type="GO" id="GO:0016491">
    <property type="term" value="F:oxidoreductase activity"/>
    <property type="evidence" value="ECO:0007669"/>
    <property type="project" value="UniProtKB-KW"/>
</dbReference>
<dbReference type="InterPro" id="IPR046867">
    <property type="entry name" value="AldOxase/xan_DH_MoCoBD2"/>
</dbReference>
<dbReference type="InterPro" id="IPR008274">
    <property type="entry name" value="AldOxase/xan_DH_MoCoBD1"/>
</dbReference>
<dbReference type="Pfam" id="PF02738">
    <property type="entry name" value="MoCoBD_1"/>
    <property type="match status" value="1"/>
</dbReference>
<name>A0A6J6CPL3_9ZZZZ</name>
<protein>
    <submittedName>
        <fullName evidence="4">Unannotated protein</fullName>
    </submittedName>
</protein>
<dbReference type="GO" id="GO:0005506">
    <property type="term" value="F:iron ion binding"/>
    <property type="evidence" value="ECO:0007669"/>
    <property type="project" value="InterPro"/>
</dbReference>
<gene>
    <name evidence="4" type="ORF">UFOPK1493_01223</name>
</gene>
<sequence length="771" mass="82672">MSLVGARVLRKEDPRLLTGGGTFVDDLAPARCTFATFVGSTEAHATITSIDVRLALAMPGVIGVWTAADLVDHPDLPGGFPGLERPVLARNTVRFVGEPVAVVVAEDRYIAADAAAAVDIRYEPLPVVTSTEEATSPDAPVLFPRHGSNIATVVPMLDDLERDLQRCDQRASLHLVNQRCAAVPIETMACLADWTTEGLTLWATFQAPHHLRNYLAAWLDVPQTQCRVIAPDVGGGFGSKIVWYPELFLAPLLSRRIRRPVKFSQTRSEAMVQMAHGRDQVHDLDVGFDRDGTIKALRFVITQNLGAYPDPTGLGLAVLTSWMAAGCYRIPKVSTSFRTVVTNTTPVAAYRGAGRPEAAYSIERIVDLVARRTGLDPAEVRRKNFIPPGAFPYETHNEPVVYDSGDFPQALAECLRLLRYDERRAEQATRRGDPGASLLGIGLSCWLEIAGFGPNGSLEGFGHLASWESAQVRIQPDGSAIVFVGSSPHGQGHETTFAQIASDELGISYDRIQVRFGDTATVLQGVGTMGSRGVPTSGSAVKRSSANVLLKAKKIAAHLLEASEHDLDVADDAFFVRGTPGKNVSWGDVAWASFQPLRLPPELQAGSLEDRLYQESPNFSYPSGAYGCVVSIDRDTGEVTIEDMVLVDDCGTVINPLLAEGQVHGGVAQGIAQALFEGVQYTAGTGQPVTGSLLDYLVPTAPDLPNYTAGRITTLCPNNPLGAKGIGESGAVGAPAAVVNAIVDALAPFGVEHVDMPVTPEKIWRILEEHR</sequence>
<keyword evidence="2" id="KW-0560">Oxidoreductase</keyword>
<dbReference type="Gene3D" id="3.30.365.10">
    <property type="entry name" value="Aldehyde oxidase/xanthine dehydrogenase, molybdopterin binding domain"/>
    <property type="match status" value="4"/>
</dbReference>